<protein>
    <recommendedName>
        <fullName evidence="2">SAP domain-containing protein</fullName>
    </recommendedName>
</protein>
<name>A0A481Z3Z1_9VIRU</name>
<sequence length="196" mass="21673">METVNDVRKSASKINLINPDANYNKGIPVIAELKIGDGMSVPIQGEIKLDSIISVKEIILPLPAPIKKINPDAEQKISKIKKDDKTFELPPSEISFKESFESPFVLPGSKIKIPFVKPTSPVPLKIQSVPITPKISVEKIKPNINIVKLKNSISRGKTGTVYNRKELIDFAKQLGVPSTGKKEELVEVILRKMEIV</sequence>
<proteinExistence type="predicted"/>
<organism evidence="1">
    <name type="scientific">Pithovirus LCPAC104</name>
    <dbReference type="NCBI Taxonomy" id="2506589"/>
    <lineage>
        <taxon>Viruses</taxon>
        <taxon>Pithoviruses</taxon>
    </lineage>
</organism>
<evidence type="ECO:0000313" key="1">
    <source>
        <dbReference type="EMBL" id="QBK90623.1"/>
    </source>
</evidence>
<reference evidence="1" key="1">
    <citation type="journal article" date="2019" name="MBio">
        <title>Virus Genomes from Deep Sea Sediments Expand the Ocean Megavirome and Support Independent Origins of Viral Gigantism.</title>
        <authorList>
            <person name="Backstrom D."/>
            <person name="Yutin N."/>
            <person name="Jorgensen S.L."/>
            <person name="Dharamshi J."/>
            <person name="Homa F."/>
            <person name="Zaremba-Niedwiedzka K."/>
            <person name="Spang A."/>
            <person name="Wolf Y.I."/>
            <person name="Koonin E.V."/>
            <person name="Ettema T.J."/>
        </authorList>
    </citation>
    <scope>NUCLEOTIDE SEQUENCE</scope>
</reference>
<dbReference type="EMBL" id="MK500495">
    <property type="protein sequence ID" value="QBK90623.1"/>
    <property type="molecule type" value="Genomic_DNA"/>
</dbReference>
<evidence type="ECO:0008006" key="2">
    <source>
        <dbReference type="Google" id="ProtNLM"/>
    </source>
</evidence>
<gene>
    <name evidence="1" type="ORF">LCPAC104_01190</name>
</gene>
<accession>A0A481Z3Z1</accession>
<dbReference type="Pfam" id="PF18953">
    <property type="entry name" value="SAP_new25"/>
    <property type="match status" value="1"/>
</dbReference>